<evidence type="ECO:0000313" key="2">
    <source>
        <dbReference type="Proteomes" id="UP001179181"/>
    </source>
</evidence>
<accession>A0ABX0UPB3</accession>
<comment type="caution">
    <text evidence="1">The sequence shown here is derived from an EMBL/GenBank/DDBJ whole genome shotgun (WGS) entry which is preliminary data.</text>
</comment>
<dbReference type="RefSeq" id="WP_167273658.1">
    <property type="nucleotide sequence ID" value="NZ_JAASQJ010000004.1"/>
</dbReference>
<organism evidence="1 2">
    <name type="scientific">Dyadobacter arcticus</name>
    <dbReference type="NCBI Taxonomy" id="1078754"/>
    <lineage>
        <taxon>Bacteria</taxon>
        <taxon>Pseudomonadati</taxon>
        <taxon>Bacteroidota</taxon>
        <taxon>Cytophagia</taxon>
        <taxon>Cytophagales</taxon>
        <taxon>Spirosomataceae</taxon>
        <taxon>Dyadobacter</taxon>
    </lineage>
</organism>
<evidence type="ECO:0000313" key="1">
    <source>
        <dbReference type="EMBL" id="NIJ54787.1"/>
    </source>
</evidence>
<dbReference type="EMBL" id="JAASQJ010000004">
    <property type="protein sequence ID" value="NIJ54787.1"/>
    <property type="molecule type" value="Genomic_DNA"/>
</dbReference>
<dbReference type="Proteomes" id="UP001179181">
    <property type="component" value="Unassembled WGS sequence"/>
</dbReference>
<name>A0ABX0UPB3_9BACT</name>
<proteinExistence type="predicted"/>
<keyword evidence="2" id="KW-1185">Reference proteome</keyword>
<sequence>MDALNYLRKEIKSYFPESSELMLSSYFANHPRFNFYFKIIENERYLLYLNWDGDDLRYTLKCLEFNDWETLKGLIDFYPSAGSKAFNIGKPRTVISFLYREEGRLAALEYKGAINHQTDSPEISGNQLLRGIDPFPR</sequence>
<protein>
    <submittedName>
        <fullName evidence="1">Uncharacterized protein</fullName>
    </submittedName>
</protein>
<gene>
    <name evidence="1" type="ORF">FHS68_003974</name>
</gene>
<reference evidence="1 2" key="1">
    <citation type="submission" date="2020-03" db="EMBL/GenBank/DDBJ databases">
        <title>Genomic Encyclopedia of Type Strains, Phase IV (KMG-IV): sequencing the most valuable type-strain genomes for metagenomic binning, comparative biology and taxonomic classification.</title>
        <authorList>
            <person name="Goeker M."/>
        </authorList>
    </citation>
    <scope>NUCLEOTIDE SEQUENCE [LARGE SCALE GENOMIC DNA]</scope>
    <source>
        <strain evidence="1 2">DSM 102865</strain>
    </source>
</reference>